<reference evidence="1 2" key="1">
    <citation type="journal article" date="2013" name="PLoS ONE">
        <title>Assembly-driven community genomics of a hypersaline microbial ecosystem.</title>
        <authorList>
            <person name="Podell S."/>
            <person name="Ugalde J.A."/>
            <person name="Narasingarao P."/>
            <person name="Banfield J.F."/>
            <person name="Heidelberg K.B."/>
            <person name="Allen E.E."/>
        </authorList>
    </citation>
    <scope>NUCLEOTIDE SEQUENCE [LARGE SCALE GENOMIC DNA]</scope>
    <source>
        <strain evidence="2">J07HQW1</strain>
    </source>
</reference>
<dbReference type="HOGENOM" id="CLU_2392827_0_0_2"/>
<gene>
    <name evidence="1" type="ORF">J07HQW1_03211</name>
</gene>
<sequence length="93" mass="10251">MPCLPRGVLQQRPESVKLLSIEFQHVPQRQLDASISVCNHRVVIDPEITPDRVAGHVLNGGFDRADNEGFPIVAVFLLFLSSVNDSVSSSRAR</sequence>
<organism evidence="1 2">
    <name type="scientific">Haloquadratum walsbyi J07HQW1</name>
    <dbReference type="NCBI Taxonomy" id="1238424"/>
    <lineage>
        <taxon>Archaea</taxon>
        <taxon>Methanobacteriati</taxon>
        <taxon>Methanobacteriota</taxon>
        <taxon>Stenosarchaea group</taxon>
        <taxon>Halobacteria</taxon>
        <taxon>Halobacteriales</taxon>
        <taxon>Haloferacaceae</taxon>
        <taxon>Haloquadratum</taxon>
    </lineage>
</organism>
<protein>
    <submittedName>
        <fullName evidence="1">Uncharacterized protein</fullName>
    </submittedName>
</protein>
<dbReference type="Proteomes" id="UP000030649">
    <property type="component" value="Unassembled WGS sequence"/>
</dbReference>
<name>U1N9C6_9EURY</name>
<accession>U1N9C6</accession>
<evidence type="ECO:0000313" key="1">
    <source>
        <dbReference type="EMBL" id="ERG93153.1"/>
    </source>
</evidence>
<dbReference type="AlphaFoldDB" id="U1N9C6"/>
<dbReference type="EMBL" id="KE356560">
    <property type="protein sequence ID" value="ERG93153.1"/>
    <property type="molecule type" value="Genomic_DNA"/>
</dbReference>
<evidence type="ECO:0000313" key="2">
    <source>
        <dbReference type="Proteomes" id="UP000030649"/>
    </source>
</evidence>
<proteinExistence type="predicted"/>